<protein>
    <submittedName>
        <fullName evidence="1">Uncharacterized protein</fullName>
    </submittedName>
</protein>
<organism evidence="1">
    <name type="scientific">Timema shepardi</name>
    <name type="common">Walking stick</name>
    <dbReference type="NCBI Taxonomy" id="629360"/>
    <lineage>
        <taxon>Eukaryota</taxon>
        <taxon>Metazoa</taxon>
        <taxon>Ecdysozoa</taxon>
        <taxon>Arthropoda</taxon>
        <taxon>Hexapoda</taxon>
        <taxon>Insecta</taxon>
        <taxon>Pterygota</taxon>
        <taxon>Neoptera</taxon>
        <taxon>Polyneoptera</taxon>
        <taxon>Phasmatodea</taxon>
        <taxon>Timematodea</taxon>
        <taxon>Timematoidea</taxon>
        <taxon>Timematidae</taxon>
        <taxon>Timema</taxon>
    </lineage>
</organism>
<proteinExistence type="predicted"/>
<accession>A0A7R9BBW9</accession>
<dbReference type="AlphaFoldDB" id="A0A7R9BBW9"/>
<dbReference type="InterPro" id="IPR036273">
    <property type="entry name" value="CRAL/TRIO_N_dom_sf"/>
</dbReference>
<gene>
    <name evidence="1" type="ORF">TSIB3V08_LOCUS13247</name>
</gene>
<sequence>MRLQPHLPKVSDPELLCRIWFRRKTSMELAKQVIDMYYTMRTLTPEFLTDRDPTSRHMQEAMKYIVNQVMWCVCQSEPSDGVMSKVVNDVQKVAQFYDLPEQTTDTEAPVHEVIR</sequence>
<dbReference type="EMBL" id="OC022384">
    <property type="protein sequence ID" value="CAD7269247.1"/>
    <property type="molecule type" value="Genomic_DNA"/>
</dbReference>
<evidence type="ECO:0000313" key="1">
    <source>
        <dbReference type="EMBL" id="CAD7269247.1"/>
    </source>
</evidence>
<name>A0A7R9BBW9_TIMSH</name>
<dbReference type="SUPFAM" id="SSF46938">
    <property type="entry name" value="CRAL/TRIO N-terminal domain"/>
    <property type="match status" value="1"/>
</dbReference>
<reference evidence="1" key="1">
    <citation type="submission" date="2020-11" db="EMBL/GenBank/DDBJ databases">
        <authorList>
            <person name="Tran Van P."/>
        </authorList>
    </citation>
    <scope>NUCLEOTIDE SEQUENCE</scope>
</reference>